<evidence type="ECO:0000313" key="3">
    <source>
        <dbReference type="EMBL" id="VDI27971.1"/>
    </source>
</evidence>
<proteinExistence type="predicted"/>
<keyword evidence="2" id="KW-1133">Transmembrane helix</keyword>
<dbReference type="PANTHER" id="PTHR21083:SF0">
    <property type="entry name" value="DYNEIN AXONEMAL ASSEMBLY FACTOR 6"/>
    <property type="match status" value="1"/>
</dbReference>
<reference evidence="3" key="1">
    <citation type="submission" date="2018-11" db="EMBL/GenBank/DDBJ databases">
        <authorList>
            <person name="Alioto T."/>
            <person name="Alioto T."/>
        </authorList>
    </citation>
    <scope>NUCLEOTIDE SEQUENCE</scope>
</reference>
<name>A0A8B6E360_MYTGA</name>
<evidence type="ECO:0000313" key="4">
    <source>
        <dbReference type="Proteomes" id="UP000596742"/>
    </source>
</evidence>
<dbReference type="GO" id="GO:0045505">
    <property type="term" value="F:dynein intermediate chain binding"/>
    <property type="evidence" value="ECO:0007669"/>
    <property type="project" value="TreeGrafter"/>
</dbReference>
<feature type="compositionally biased region" description="Acidic residues" evidence="1">
    <location>
        <begin position="22"/>
        <end position="32"/>
    </location>
</feature>
<comment type="caution">
    <text evidence="3">The sequence shown here is derived from an EMBL/GenBank/DDBJ whole genome shotgun (WGS) entry which is preliminary data.</text>
</comment>
<evidence type="ECO:0000256" key="2">
    <source>
        <dbReference type="SAM" id="Phobius"/>
    </source>
</evidence>
<feature type="region of interest" description="Disordered" evidence="1">
    <location>
        <begin position="15"/>
        <end position="66"/>
    </location>
</feature>
<dbReference type="OrthoDB" id="25887at2759"/>
<feature type="transmembrane region" description="Helical" evidence="2">
    <location>
        <begin position="158"/>
        <end position="180"/>
    </location>
</feature>
<keyword evidence="2" id="KW-0472">Membrane</keyword>
<keyword evidence="4" id="KW-1185">Reference proteome</keyword>
<feature type="compositionally biased region" description="Basic and acidic residues" evidence="1">
    <location>
        <begin position="48"/>
        <end position="61"/>
    </location>
</feature>
<sequence length="436" mass="48990">MDGIMPRDSLFQLRDMFVAPDQGDDSDSDIDDSPIGGVNKLGPGDLGPQKKEAAPKGIEKTQKKKTKDIWDDDEVVEGSEYDTIYDPRPQPDYDIIYKQAITSEDMFLQMGNKNNATASCEDMVVKIELPGTKGSDIELDVKSKFLDCRTPRRIMMKIFLFGLLVVGAMAQFPGLMGGFGGQLPSGAMDMLKDLKPDDIKNAIKHMSPEMRDMARSMGITEDQIKNAVKNMPEDFDVSSMVSGLSGKMADNKDAMKDMMMKEMSEMKEQMKEESVKDFKNEMDNFGFDLSQGASGLRGQILPKMTEMMGENLRYEGIDTNDHEALRKNVHVEIRMMIGAKGDATNDEVRRMLKEKIMEEMKEEGVEFNKEKAQGEFKKAMMEELKDMGMDAKDDIDPSSLKDMLRTAMKSGKMGNTQGMMQQFLPMMMNLDIKIDA</sequence>
<dbReference type="GO" id="GO:0070286">
    <property type="term" value="P:axonemal dynein complex assembly"/>
    <property type="evidence" value="ECO:0007669"/>
    <property type="project" value="InterPro"/>
</dbReference>
<dbReference type="AlphaFoldDB" id="A0A8B6E360"/>
<dbReference type="GO" id="GO:0051087">
    <property type="term" value="F:protein-folding chaperone binding"/>
    <property type="evidence" value="ECO:0007669"/>
    <property type="project" value="InterPro"/>
</dbReference>
<protein>
    <submittedName>
        <fullName evidence="3">Uncharacterized protein</fullName>
    </submittedName>
</protein>
<dbReference type="InterPro" id="IPR026697">
    <property type="entry name" value="DNAAF6"/>
</dbReference>
<organism evidence="3 4">
    <name type="scientific">Mytilus galloprovincialis</name>
    <name type="common">Mediterranean mussel</name>
    <dbReference type="NCBI Taxonomy" id="29158"/>
    <lineage>
        <taxon>Eukaryota</taxon>
        <taxon>Metazoa</taxon>
        <taxon>Spiralia</taxon>
        <taxon>Lophotrochozoa</taxon>
        <taxon>Mollusca</taxon>
        <taxon>Bivalvia</taxon>
        <taxon>Autobranchia</taxon>
        <taxon>Pteriomorphia</taxon>
        <taxon>Mytilida</taxon>
        <taxon>Mytiloidea</taxon>
        <taxon>Mytilidae</taxon>
        <taxon>Mytilinae</taxon>
        <taxon>Mytilus</taxon>
    </lineage>
</organism>
<dbReference type="PANTHER" id="PTHR21083">
    <property type="entry name" value="TWISTER"/>
    <property type="match status" value="1"/>
</dbReference>
<gene>
    <name evidence="3" type="ORF">MGAL_10B076936</name>
</gene>
<accession>A0A8B6E360</accession>
<dbReference type="EMBL" id="UYJE01004430">
    <property type="protein sequence ID" value="VDI27971.1"/>
    <property type="molecule type" value="Genomic_DNA"/>
</dbReference>
<dbReference type="Proteomes" id="UP000596742">
    <property type="component" value="Unassembled WGS sequence"/>
</dbReference>
<dbReference type="GO" id="GO:0005737">
    <property type="term" value="C:cytoplasm"/>
    <property type="evidence" value="ECO:0007669"/>
    <property type="project" value="TreeGrafter"/>
</dbReference>
<keyword evidence="2" id="KW-0812">Transmembrane</keyword>
<evidence type="ECO:0000256" key="1">
    <source>
        <dbReference type="SAM" id="MobiDB-lite"/>
    </source>
</evidence>